<sequence>MSTLNLAVVIDQKRLQRAFRTLIKMGDDGRGITRVVAGALLSSTEQAFEREQSPERQSWAAWSDPWRRWREEHGYLPGKILTLQGDLARSVTTDYGPNWAIIGSNKPYAAIHQWGGKPGMAPGPAAITARPYMGLDSAGEQEIIAAIQKRAQMALSGDK</sequence>
<dbReference type="NCBIfam" id="TIGR01635">
    <property type="entry name" value="tail_comp_S"/>
    <property type="match status" value="1"/>
</dbReference>
<dbReference type="GeneID" id="33940344"/>
<reference evidence="1 2" key="1">
    <citation type="journal article" date="2012" name="PLoS ONE">
        <title>Edwardsiella comparative phylogenomics reveal the new intra/inter-species taxonomic relationships, virulence evolution and niche adaptation mechanisms.</title>
        <authorList>
            <person name="Yang M."/>
            <person name="Lv Y."/>
            <person name="Xiao J."/>
            <person name="Wu H."/>
            <person name="Zheng H."/>
            <person name="Liu Q."/>
            <person name="Zhang Y."/>
            <person name="Wang Q."/>
        </authorList>
    </citation>
    <scope>NUCLEOTIDE SEQUENCE [LARGE SCALE GENOMIC DNA]</scope>
    <source>
        <strain evidence="2">080813</strain>
    </source>
</reference>
<dbReference type="HOGENOM" id="CLU_117141_3_1_6"/>
<dbReference type="RefSeq" id="WP_034163769.1">
    <property type="nucleotide sequence ID" value="NZ_CP006664.1"/>
</dbReference>
<dbReference type="KEGG" id="ete:ETEE_2836"/>
<accession>A0A076LUL0</accession>
<dbReference type="InterPro" id="IPR006522">
    <property type="entry name" value="Phage_virion_morphogenesis"/>
</dbReference>
<proteinExistence type="predicted"/>
<evidence type="ECO:0000313" key="1">
    <source>
        <dbReference type="EMBL" id="AIJ09269.1"/>
    </source>
</evidence>
<organism evidence="1 2">
    <name type="scientific">Edwardsiella anguillarum ET080813</name>
    <dbReference type="NCBI Taxonomy" id="667120"/>
    <lineage>
        <taxon>Bacteria</taxon>
        <taxon>Pseudomonadati</taxon>
        <taxon>Pseudomonadota</taxon>
        <taxon>Gammaproteobacteria</taxon>
        <taxon>Enterobacterales</taxon>
        <taxon>Hafniaceae</taxon>
        <taxon>Edwardsiella</taxon>
    </lineage>
</organism>
<gene>
    <name evidence="1" type="ORF">ETEE_2836</name>
</gene>
<dbReference type="Pfam" id="PF05069">
    <property type="entry name" value="Phage_tail_S"/>
    <property type="match status" value="1"/>
</dbReference>
<dbReference type="EMBL" id="CP006664">
    <property type="protein sequence ID" value="AIJ09269.1"/>
    <property type="molecule type" value="Genomic_DNA"/>
</dbReference>
<evidence type="ECO:0000313" key="2">
    <source>
        <dbReference type="Proteomes" id="UP000028681"/>
    </source>
</evidence>
<dbReference type="AlphaFoldDB" id="A0A076LUL0"/>
<protein>
    <submittedName>
        <fullName evidence="1">Putative virion morphogenesis protein</fullName>
    </submittedName>
</protein>
<dbReference type="Proteomes" id="UP000028681">
    <property type="component" value="Chromosome"/>
</dbReference>
<name>A0A076LUL0_9GAMM</name>